<keyword evidence="8" id="KW-0560">Oxidoreductase</keyword>
<sequence length="148" mass="16541">MEGGETFKAHTKLQEFASASLQGEIFIPGRRKVKNTIRNIRESRLNDKATGSSDDYGDDLLGGMIGASEMVQSKSVSELNMDETMDECKSFFFAGNVTYTFFLTWIVFLLCVQSKLREEVLREFGSTGIPNADMITKLKSASHQLRVP</sequence>
<dbReference type="InterPro" id="IPR050665">
    <property type="entry name" value="Cytochrome_P450_Monooxygen"/>
</dbReference>
<keyword evidence="14" id="KW-1185">Reference proteome</keyword>
<dbReference type="AlphaFoldDB" id="A0AAD9U9B2"/>
<evidence type="ECO:0000256" key="10">
    <source>
        <dbReference type="ARBA" id="ARBA00023033"/>
    </source>
</evidence>
<proteinExistence type="inferred from homology"/>
<comment type="similarity">
    <text evidence="3">Belongs to the cytochrome P450 family.</text>
</comment>
<dbReference type="Pfam" id="PF00067">
    <property type="entry name" value="p450"/>
    <property type="match status" value="1"/>
</dbReference>
<dbReference type="InterPro" id="IPR001128">
    <property type="entry name" value="Cyt_P450"/>
</dbReference>
<comment type="caution">
    <text evidence="13">The sequence shown here is derived from an EMBL/GenBank/DDBJ whole genome shotgun (WGS) entry which is preliminary data.</text>
</comment>
<dbReference type="EMBL" id="JANJYI010000005">
    <property type="protein sequence ID" value="KAK2649857.1"/>
    <property type="molecule type" value="Genomic_DNA"/>
</dbReference>
<evidence type="ECO:0000313" key="14">
    <source>
        <dbReference type="Proteomes" id="UP001280121"/>
    </source>
</evidence>
<dbReference type="PANTHER" id="PTHR24282">
    <property type="entry name" value="CYTOCHROME P450 FAMILY MEMBER"/>
    <property type="match status" value="1"/>
</dbReference>
<organism evidence="13 14">
    <name type="scientific">Dipteronia dyeriana</name>
    <dbReference type="NCBI Taxonomy" id="168575"/>
    <lineage>
        <taxon>Eukaryota</taxon>
        <taxon>Viridiplantae</taxon>
        <taxon>Streptophyta</taxon>
        <taxon>Embryophyta</taxon>
        <taxon>Tracheophyta</taxon>
        <taxon>Spermatophyta</taxon>
        <taxon>Magnoliopsida</taxon>
        <taxon>eudicotyledons</taxon>
        <taxon>Gunneridae</taxon>
        <taxon>Pentapetalae</taxon>
        <taxon>rosids</taxon>
        <taxon>malvids</taxon>
        <taxon>Sapindales</taxon>
        <taxon>Sapindaceae</taxon>
        <taxon>Hippocastanoideae</taxon>
        <taxon>Acereae</taxon>
        <taxon>Dipteronia</taxon>
    </lineage>
</organism>
<name>A0AAD9U9B2_9ROSI</name>
<dbReference type="InterPro" id="IPR036396">
    <property type="entry name" value="Cyt_P450_sf"/>
</dbReference>
<dbReference type="Proteomes" id="UP001280121">
    <property type="component" value="Unassembled WGS sequence"/>
</dbReference>
<dbReference type="GO" id="GO:0005506">
    <property type="term" value="F:iron ion binding"/>
    <property type="evidence" value="ECO:0007669"/>
    <property type="project" value="InterPro"/>
</dbReference>
<evidence type="ECO:0000256" key="7">
    <source>
        <dbReference type="ARBA" id="ARBA00022989"/>
    </source>
</evidence>
<dbReference type="GO" id="GO:0016020">
    <property type="term" value="C:membrane"/>
    <property type="evidence" value="ECO:0007669"/>
    <property type="project" value="UniProtKB-SubCell"/>
</dbReference>
<comment type="subcellular location">
    <subcellularLocation>
        <location evidence="2">Membrane</location>
        <topology evidence="2">Single-pass membrane protein</topology>
    </subcellularLocation>
</comment>
<evidence type="ECO:0000256" key="6">
    <source>
        <dbReference type="ARBA" id="ARBA00022723"/>
    </source>
</evidence>
<evidence type="ECO:0000313" key="13">
    <source>
        <dbReference type="EMBL" id="KAK2649857.1"/>
    </source>
</evidence>
<evidence type="ECO:0000256" key="11">
    <source>
        <dbReference type="ARBA" id="ARBA00023136"/>
    </source>
</evidence>
<dbReference type="SUPFAM" id="SSF48264">
    <property type="entry name" value="Cytochrome P450"/>
    <property type="match status" value="1"/>
</dbReference>
<comment type="cofactor">
    <cofactor evidence="1">
        <name>heme</name>
        <dbReference type="ChEBI" id="CHEBI:30413"/>
    </cofactor>
</comment>
<keyword evidence="10" id="KW-0503">Monooxygenase</keyword>
<evidence type="ECO:0000256" key="5">
    <source>
        <dbReference type="ARBA" id="ARBA00022692"/>
    </source>
</evidence>
<dbReference type="Gene3D" id="1.10.630.10">
    <property type="entry name" value="Cytochrome P450"/>
    <property type="match status" value="1"/>
</dbReference>
<keyword evidence="4" id="KW-0349">Heme</keyword>
<evidence type="ECO:0000256" key="3">
    <source>
        <dbReference type="ARBA" id="ARBA00010617"/>
    </source>
</evidence>
<protein>
    <submittedName>
        <fullName evidence="13">Uncharacterized protein</fullName>
    </submittedName>
</protein>
<keyword evidence="7 12" id="KW-1133">Transmembrane helix</keyword>
<dbReference type="PANTHER" id="PTHR24282:SF135">
    <property type="entry name" value="CYTOCHROME P450 709B2"/>
    <property type="match status" value="1"/>
</dbReference>
<keyword evidence="11 12" id="KW-0472">Membrane</keyword>
<evidence type="ECO:0000256" key="9">
    <source>
        <dbReference type="ARBA" id="ARBA00023004"/>
    </source>
</evidence>
<keyword evidence="9" id="KW-0408">Iron</keyword>
<feature type="transmembrane region" description="Helical" evidence="12">
    <location>
        <begin position="91"/>
        <end position="112"/>
    </location>
</feature>
<evidence type="ECO:0000256" key="2">
    <source>
        <dbReference type="ARBA" id="ARBA00004167"/>
    </source>
</evidence>
<dbReference type="GO" id="GO:0016705">
    <property type="term" value="F:oxidoreductase activity, acting on paired donors, with incorporation or reduction of molecular oxygen"/>
    <property type="evidence" value="ECO:0007669"/>
    <property type="project" value="InterPro"/>
</dbReference>
<keyword evidence="5 12" id="KW-0812">Transmembrane</keyword>
<evidence type="ECO:0000256" key="1">
    <source>
        <dbReference type="ARBA" id="ARBA00001971"/>
    </source>
</evidence>
<evidence type="ECO:0000256" key="12">
    <source>
        <dbReference type="SAM" id="Phobius"/>
    </source>
</evidence>
<evidence type="ECO:0000256" key="4">
    <source>
        <dbReference type="ARBA" id="ARBA00022617"/>
    </source>
</evidence>
<reference evidence="13" key="1">
    <citation type="journal article" date="2023" name="Plant J.">
        <title>Genome sequences and population genomics provide insights into the demographic history, inbreeding, and mutation load of two 'living fossil' tree species of Dipteronia.</title>
        <authorList>
            <person name="Feng Y."/>
            <person name="Comes H.P."/>
            <person name="Chen J."/>
            <person name="Zhu S."/>
            <person name="Lu R."/>
            <person name="Zhang X."/>
            <person name="Li P."/>
            <person name="Qiu J."/>
            <person name="Olsen K.M."/>
            <person name="Qiu Y."/>
        </authorList>
    </citation>
    <scope>NUCLEOTIDE SEQUENCE</scope>
    <source>
        <strain evidence="13">KIB01</strain>
    </source>
</reference>
<accession>A0AAD9U9B2</accession>
<keyword evidence="6" id="KW-0479">Metal-binding</keyword>
<dbReference type="GO" id="GO:0020037">
    <property type="term" value="F:heme binding"/>
    <property type="evidence" value="ECO:0007669"/>
    <property type="project" value="InterPro"/>
</dbReference>
<evidence type="ECO:0000256" key="8">
    <source>
        <dbReference type="ARBA" id="ARBA00023002"/>
    </source>
</evidence>
<dbReference type="GO" id="GO:0004497">
    <property type="term" value="F:monooxygenase activity"/>
    <property type="evidence" value="ECO:0007669"/>
    <property type="project" value="UniProtKB-KW"/>
</dbReference>
<gene>
    <name evidence="13" type="ORF">Ddye_017346</name>
</gene>